<feature type="compositionally biased region" description="Basic and acidic residues" evidence="3">
    <location>
        <begin position="1"/>
        <end position="12"/>
    </location>
</feature>
<comment type="similarity">
    <text evidence="2">Belongs to the major facilitator superfamily. Monocarboxylate porter (TC 2.A.1.13) family.</text>
</comment>
<feature type="transmembrane region" description="Helical" evidence="4">
    <location>
        <begin position="125"/>
        <end position="144"/>
    </location>
</feature>
<keyword evidence="4" id="KW-0812">Transmembrane</keyword>
<dbReference type="SUPFAM" id="SSF103473">
    <property type="entry name" value="MFS general substrate transporter"/>
    <property type="match status" value="1"/>
</dbReference>
<feature type="transmembrane region" description="Helical" evidence="4">
    <location>
        <begin position="214"/>
        <end position="234"/>
    </location>
</feature>
<feature type="transmembrane region" description="Helical" evidence="4">
    <location>
        <begin position="96"/>
        <end position="118"/>
    </location>
</feature>
<dbReference type="PANTHER" id="PTHR11360">
    <property type="entry name" value="MONOCARBOXYLATE TRANSPORTER"/>
    <property type="match status" value="1"/>
</dbReference>
<reference evidence="5 6" key="1">
    <citation type="submission" date="2016-04" db="EMBL/GenBank/DDBJ databases">
        <title>A degradative enzymes factory behind the ericoid mycorrhizal symbiosis.</title>
        <authorList>
            <consortium name="DOE Joint Genome Institute"/>
            <person name="Martino E."/>
            <person name="Morin E."/>
            <person name="Grelet G."/>
            <person name="Kuo A."/>
            <person name="Kohler A."/>
            <person name="Daghino S."/>
            <person name="Barry K."/>
            <person name="Choi C."/>
            <person name="Cichocki N."/>
            <person name="Clum A."/>
            <person name="Copeland A."/>
            <person name="Hainaut M."/>
            <person name="Haridas S."/>
            <person name="Labutti K."/>
            <person name="Lindquist E."/>
            <person name="Lipzen A."/>
            <person name="Khouja H.-R."/>
            <person name="Murat C."/>
            <person name="Ohm R."/>
            <person name="Olson A."/>
            <person name="Spatafora J."/>
            <person name="Veneault-Fourrey C."/>
            <person name="Henrissat B."/>
            <person name="Grigoriev I."/>
            <person name="Martin F."/>
            <person name="Perotto S."/>
        </authorList>
    </citation>
    <scope>NUCLEOTIDE SEQUENCE [LARGE SCALE GENOMIC DNA]</scope>
    <source>
        <strain evidence="5 6">F</strain>
    </source>
</reference>
<feature type="transmembrane region" description="Helical" evidence="4">
    <location>
        <begin position="258"/>
        <end position="283"/>
    </location>
</feature>
<dbReference type="Gene3D" id="1.20.1250.20">
    <property type="entry name" value="MFS general substrate transporter like domains"/>
    <property type="match status" value="2"/>
</dbReference>
<feature type="transmembrane region" description="Helical" evidence="4">
    <location>
        <begin position="378"/>
        <end position="399"/>
    </location>
</feature>
<feature type="region of interest" description="Disordered" evidence="3">
    <location>
        <begin position="1"/>
        <end position="48"/>
    </location>
</feature>
<keyword evidence="4" id="KW-1133">Transmembrane helix</keyword>
<feature type="transmembrane region" description="Helical" evidence="4">
    <location>
        <begin position="411"/>
        <end position="433"/>
    </location>
</feature>
<feature type="transmembrane region" description="Helical" evidence="4">
    <location>
        <begin position="295"/>
        <end position="314"/>
    </location>
</feature>
<feature type="transmembrane region" description="Helical" evidence="4">
    <location>
        <begin position="347"/>
        <end position="366"/>
    </location>
</feature>
<feature type="transmembrane region" description="Helical" evidence="4">
    <location>
        <begin position="321"/>
        <end position="341"/>
    </location>
</feature>
<organism evidence="5 6">
    <name type="scientific">Hyaloscypha variabilis (strain UAMH 11265 / GT02V1 / F)</name>
    <name type="common">Meliniomyces variabilis</name>
    <dbReference type="NCBI Taxonomy" id="1149755"/>
    <lineage>
        <taxon>Eukaryota</taxon>
        <taxon>Fungi</taxon>
        <taxon>Dikarya</taxon>
        <taxon>Ascomycota</taxon>
        <taxon>Pezizomycotina</taxon>
        <taxon>Leotiomycetes</taxon>
        <taxon>Helotiales</taxon>
        <taxon>Hyaloscyphaceae</taxon>
        <taxon>Hyaloscypha</taxon>
        <taxon>Hyaloscypha variabilis</taxon>
    </lineage>
</organism>
<dbReference type="InterPro" id="IPR011701">
    <property type="entry name" value="MFS"/>
</dbReference>
<proteinExistence type="inferred from homology"/>
<feature type="transmembrane region" description="Helical" evidence="4">
    <location>
        <begin position="183"/>
        <end position="202"/>
    </location>
</feature>
<dbReference type="Proteomes" id="UP000235786">
    <property type="component" value="Unassembled WGS sequence"/>
</dbReference>
<dbReference type="GO" id="GO:0022857">
    <property type="term" value="F:transmembrane transporter activity"/>
    <property type="evidence" value="ECO:0007669"/>
    <property type="project" value="InterPro"/>
</dbReference>
<sequence length="489" mass="53223">MSIHTSEERIERGPGSISNGDPSWALEKTVFSEDPEQPAEPRTESDAPPDGGYGWVCVGCAFLINAHTWGVNSSYGIFLAHYLSNDTFPGATALDYAFVGGFSISMALIVSPLATVCTRRFGTQAGLFIGVLFETAGLLGASFASKIWHLFLSQGLAFGFGMGFLFVCSVGIVPQWFSKRRSFANSIAAAGSGIGGMTYSLAAQAMIQTLGLNWAFRILAMLAFAVNILCTVLIRDRNKALGVVQLAFDVKLFKRKEFLLLQLWGFFSMLGYIVLLFSLPNYATSIGLSPKQGSIIGALLNVGQGIGRPFVGYFSDAAGRINTAGTCTFFAGLFCLIIWTFAKSFGVLIFFALIVGTMSGTFWATIAPVGAEVVGLKILPSALSIVWLILVLPCTFAEPIGLQLRTSIGDIYLHAQLFTGFMYIAAAACMWFLRAWKIAELERAAISKEEREQELRDEDFVPRERPDPSRINVKSKVQAAKGLWSWQRV</sequence>
<gene>
    <name evidence="5" type="ORF">L207DRAFT_414147</name>
</gene>
<keyword evidence="4" id="KW-0472">Membrane</keyword>
<dbReference type="CDD" id="cd17352">
    <property type="entry name" value="MFS_MCT_SLC16"/>
    <property type="match status" value="1"/>
</dbReference>
<feature type="transmembrane region" description="Helical" evidence="4">
    <location>
        <begin position="156"/>
        <end position="176"/>
    </location>
</feature>
<evidence type="ECO:0000256" key="4">
    <source>
        <dbReference type="SAM" id="Phobius"/>
    </source>
</evidence>
<dbReference type="EMBL" id="KZ613937">
    <property type="protein sequence ID" value="PMD48660.1"/>
    <property type="molecule type" value="Genomic_DNA"/>
</dbReference>
<dbReference type="AlphaFoldDB" id="A0A2J6SD20"/>
<evidence type="ECO:0000313" key="6">
    <source>
        <dbReference type="Proteomes" id="UP000235786"/>
    </source>
</evidence>
<dbReference type="InterPro" id="IPR050327">
    <property type="entry name" value="Proton-linked_MCT"/>
</dbReference>
<name>A0A2J6SD20_HYAVF</name>
<evidence type="ECO:0000313" key="5">
    <source>
        <dbReference type="EMBL" id="PMD48660.1"/>
    </source>
</evidence>
<evidence type="ECO:0000256" key="3">
    <source>
        <dbReference type="SAM" id="MobiDB-lite"/>
    </source>
</evidence>
<evidence type="ECO:0000256" key="2">
    <source>
        <dbReference type="ARBA" id="ARBA00006727"/>
    </source>
</evidence>
<dbReference type="PANTHER" id="PTHR11360:SF315">
    <property type="entry name" value="TRANSPORTER MCH2-RELATED"/>
    <property type="match status" value="1"/>
</dbReference>
<dbReference type="InterPro" id="IPR036259">
    <property type="entry name" value="MFS_trans_sf"/>
</dbReference>
<dbReference type="Pfam" id="PF07690">
    <property type="entry name" value="MFS_1"/>
    <property type="match status" value="2"/>
</dbReference>
<evidence type="ECO:0000256" key="1">
    <source>
        <dbReference type="ARBA" id="ARBA00004141"/>
    </source>
</evidence>
<dbReference type="GO" id="GO:0016020">
    <property type="term" value="C:membrane"/>
    <property type="evidence" value="ECO:0007669"/>
    <property type="project" value="UniProtKB-SubCell"/>
</dbReference>
<comment type="subcellular location">
    <subcellularLocation>
        <location evidence="1">Membrane</location>
        <topology evidence="1">Multi-pass membrane protein</topology>
    </subcellularLocation>
</comment>
<dbReference type="OrthoDB" id="2213137at2759"/>
<keyword evidence="6" id="KW-1185">Reference proteome</keyword>
<protein>
    <submittedName>
        <fullName evidence="5">MFS transporter-like protein</fullName>
    </submittedName>
</protein>
<accession>A0A2J6SD20</accession>